<reference evidence="1" key="1">
    <citation type="submission" date="2023-09" db="EMBL/GenBank/DDBJ databases">
        <title>Vallitalea sediminicola and Vallitalea maricola sp. nov., anaerobic bacteria isolated from marine sediment.</title>
        <authorList>
            <person name="Hirano S."/>
            <person name="Maeda A."/>
            <person name="Terahara T."/>
            <person name="Mori K."/>
            <person name="Hamada M."/>
            <person name="Matsumoto R."/>
            <person name="Kobayashi T."/>
        </authorList>
    </citation>
    <scope>NUCLEOTIDE SEQUENCE</scope>
    <source>
        <strain evidence="1">AN17-2</strain>
    </source>
</reference>
<name>A0ACB5UIU4_9FIRM</name>
<gene>
    <name evidence="1" type="ORF">AN2V17_20090</name>
</gene>
<sequence length="102" mass="11917">MVRNLRIIIMLIAGIIVCILGLMNRYDIKTLTITMIIVLAIFFILGSIIQKIINRLYAQVDKREKEKKLNELNKNLEEIDNKDDDNEEIEDDNEPVEDDKID</sequence>
<protein>
    <submittedName>
        <fullName evidence="1">Uncharacterized protein</fullName>
    </submittedName>
</protein>
<keyword evidence="2" id="KW-1185">Reference proteome</keyword>
<evidence type="ECO:0000313" key="1">
    <source>
        <dbReference type="EMBL" id="GMQ62777.1"/>
    </source>
</evidence>
<comment type="caution">
    <text evidence="1">The sequence shown here is derived from an EMBL/GenBank/DDBJ whole genome shotgun (WGS) entry which is preliminary data.</text>
</comment>
<dbReference type="Proteomes" id="UP001374599">
    <property type="component" value="Unassembled WGS sequence"/>
</dbReference>
<evidence type="ECO:0000313" key="2">
    <source>
        <dbReference type="Proteomes" id="UP001374599"/>
    </source>
</evidence>
<accession>A0ACB5UIU4</accession>
<dbReference type="EMBL" id="BTPU01000029">
    <property type="protein sequence ID" value="GMQ62777.1"/>
    <property type="molecule type" value="Genomic_DNA"/>
</dbReference>
<proteinExistence type="predicted"/>
<organism evidence="1 2">
    <name type="scientific">Vallitalea maricola</name>
    <dbReference type="NCBI Taxonomy" id="3074433"/>
    <lineage>
        <taxon>Bacteria</taxon>
        <taxon>Bacillati</taxon>
        <taxon>Bacillota</taxon>
        <taxon>Clostridia</taxon>
        <taxon>Lachnospirales</taxon>
        <taxon>Vallitaleaceae</taxon>
        <taxon>Vallitalea</taxon>
    </lineage>
</organism>